<protein>
    <submittedName>
        <fullName evidence="6">Uncharacterized protein</fullName>
    </submittedName>
</protein>
<sequence>FERCIKDLEKEVKLEYDRIMNRMVFDKIVMSHPEEFSDISLPQRDTECIPQNGKVIQYLQEKWVISLSNSIRSTNNSLAKGGAGKESRFTIFRLMKLLVFRMRSSLHDLVLDSLDSLSEFFLEACHSVMSCPPDMVWGSDLFRSPYKFFFLSDVELLEILSQSKDPTAVQRQLHKCFGNISQVFWTAEVSEALEKGDLTNLHPRLQNQDDLRHSRAVLTDLFGNVQQVPMSSGFLEQSLRSICIAKNLRDLDGYINKCIQLYQTTLDLAGASPATVSRCGMVYLEPSMLDLPSFTECWLRQVPEALRPYTEQMNSLFSRFLKVKVQFCSIYLLCLCIRYRTFNHLVDVNLVCAMGSSGGDRHAITQRFTRHFHILSFNGMEGTSKTIFSSILGSWMAIQELLEPLVDATIQIYTAVTSHLLPTPAKCHYTFNLRDLSKVFQGILMAEAHTIKDKLELLRLWYHESCRVFQDRLVCASDRNCPVDEAFRARLRKFPSLVKCCTIDWFDAWPEEALQAVAGSFLNELPELEVSPMTKNALVPGEKPDTSFQEYLEPAKRLLQEPSNFLESLYNYDKVDHIDVIQDNIPDDVIRSVQPYIDHEEFQPASIIRICTACSCICQWVRAVDLRVLRLSDSNYLQGLKMALLEGKPCLLENAGEELDPALEPVLLLETFKEENRTALKLGDSVVPYSEGFRLYITTKLPNPRYSPEVSASVTLINFTVSPRGLEDLLLSLVVAEEHPDLEEAKNQLVIGIAKMTQELKDIEDQILHLSPAEGNSMAEDLNPVLEASKIRAVEIKAKMLAAKKTEQDIDATRFKYSPVAVRAQILFFCVSELSNIDPMYQYSLEWFLGVFMAAVGNCDAAELLPGEWDVRLNSFQRLLVLRCLRPDCLIYSVQDFVSAQLGQRYIEPQILDLSVVFKESSPINPVILITPPGINHAADIYKCADVMQFSKKVIDISLGQGQVSPTFNSSFSFFFL</sequence>
<evidence type="ECO:0000259" key="4">
    <source>
        <dbReference type="Pfam" id="PF12781"/>
    </source>
</evidence>
<dbReference type="Proteomes" id="UP001476798">
    <property type="component" value="Unassembled WGS sequence"/>
</dbReference>
<dbReference type="InterPro" id="IPR035706">
    <property type="entry name" value="AAA_9"/>
</dbReference>
<keyword evidence="7" id="KW-1185">Reference proteome</keyword>
<dbReference type="Pfam" id="PF08393">
    <property type="entry name" value="DHC_N2"/>
    <property type="match status" value="1"/>
</dbReference>
<dbReference type="InterPro" id="IPR042228">
    <property type="entry name" value="Dynein_linker_3"/>
</dbReference>
<reference evidence="6 7" key="1">
    <citation type="submission" date="2021-06" db="EMBL/GenBank/DDBJ databases">
        <authorList>
            <person name="Palmer J.M."/>
        </authorList>
    </citation>
    <scope>NUCLEOTIDE SEQUENCE [LARGE SCALE GENOMIC DNA]</scope>
    <source>
        <strain evidence="6 7">GA_2019</strain>
        <tissue evidence="6">Muscle</tissue>
    </source>
</reference>
<evidence type="ECO:0000313" key="6">
    <source>
        <dbReference type="EMBL" id="MEQ2160813.1"/>
    </source>
</evidence>
<evidence type="ECO:0000259" key="3">
    <source>
        <dbReference type="Pfam" id="PF12780"/>
    </source>
</evidence>
<dbReference type="PANTHER" id="PTHR22878:SF73">
    <property type="entry name" value="DYNEIN AXONEMAL HEAVY CHAIN 1"/>
    <property type="match status" value="1"/>
</dbReference>
<dbReference type="Pfam" id="PF12780">
    <property type="entry name" value="AAA_8"/>
    <property type="match status" value="1"/>
</dbReference>
<gene>
    <name evidence="6" type="ORF">GOODEAATRI_003254</name>
</gene>
<evidence type="ECO:0000313" key="7">
    <source>
        <dbReference type="Proteomes" id="UP001476798"/>
    </source>
</evidence>
<dbReference type="PANTHER" id="PTHR22878">
    <property type="entry name" value="DYNEIN HEAVY CHAIN 6, AXONEMAL-LIKE-RELATED"/>
    <property type="match status" value="1"/>
</dbReference>
<feature type="domain" description="Dynein heavy chain AAA module D4" evidence="3">
    <location>
        <begin position="482"/>
        <end position="574"/>
    </location>
</feature>
<dbReference type="InterPro" id="IPR027417">
    <property type="entry name" value="P-loop_NTPase"/>
</dbReference>
<dbReference type="Gene3D" id="6.10.140.1060">
    <property type="match status" value="1"/>
</dbReference>
<dbReference type="Gene3D" id="3.40.50.300">
    <property type="entry name" value="P-loop containing nucleotide triphosphate hydrolases"/>
    <property type="match status" value="3"/>
</dbReference>
<dbReference type="InterPro" id="IPR026983">
    <property type="entry name" value="DHC"/>
</dbReference>
<feature type="domain" description="Dynein heavy chain linker" evidence="2">
    <location>
        <begin position="147"/>
        <end position="185"/>
    </location>
</feature>
<comment type="caution">
    <text evidence="6">The sequence shown here is derived from an EMBL/GenBank/DDBJ whole genome shotgun (WGS) entry which is preliminary data.</text>
</comment>
<feature type="domain" description="Dynein heavy chain 3 AAA+ lid" evidence="5">
    <location>
        <begin position="405"/>
        <end position="480"/>
    </location>
</feature>
<dbReference type="Pfam" id="PF17857">
    <property type="entry name" value="AAA_lid_1"/>
    <property type="match status" value="1"/>
</dbReference>
<dbReference type="Gene3D" id="1.20.920.30">
    <property type="match status" value="1"/>
</dbReference>
<evidence type="ECO:0000256" key="1">
    <source>
        <dbReference type="ARBA" id="ARBA00008887"/>
    </source>
</evidence>
<accession>A0ABV0MQT6</accession>
<comment type="similarity">
    <text evidence="1">Belongs to the dynein heavy chain family.</text>
</comment>
<dbReference type="EMBL" id="JAHRIO010010120">
    <property type="protein sequence ID" value="MEQ2160813.1"/>
    <property type="molecule type" value="Genomic_DNA"/>
</dbReference>
<feature type="domain" description="Dynein heavy chain ATP-binding dynein motor region" evidence="4">
    <location>
        <begin position="618"/>
        <end position="796"/>
    </location>
</feature>
<name>A0ABV0MQT6_9TELE</name>
<dbReference type="InterPro" id="IPR024317">
    <property type="entry name" value="Dynein_heavy_chain_D4_dom"/>
</dbReference>
<evidence type="ECO:0000259" key="2">
    <source>
        <dbReference type="Pfam" id="PF08393"/>
    </source>
</evidence>
<proteinExistence type="inferred from homology"/>
<dbReference type="Gene3D" id="3.20.180.20">
    <property type="entry name" value="Dynein heavy chain, N-terminal domain 2"/>
    <property type="match status" value="1"/>
</dbReference>
<dbReference type="Gene3D" id="1.10.8.1220">
    <property type="match status" value="1"/>
</dbReference>
<dbReference type="Pfam" id="PF12781">
    <property type="entry name" value="AAA_9"/>
    <property type="match status" value="1"/>
</dbReference>
<dbReference type="Pfam" id="PF12775">
    <property type="entry name" value="AAA_7"/>
    <property type="match status" value="1"/>
</dbReference>
<organism evidence="6 7">
    <name type="scientific">Goodea atripinnis</name>
    <dbReference type="NCBI Taxonomy" id="208336"/>
    <lineage>
        <taxon>Eukaryota</taxon>
        <taxon>Metazoa</taxon>
        <taxon>Chordata</taxon>
        <taxon>Craniata</taxon>
        <taxon>Vertebrata</taxon>
        <taxon>Euteleostomi</taxon>
        <taxon>Actinopterygii</taxon>
        <taxon>Neopterygii</taxon>
        <taxon>Teleostei</taxon>
        <taxon>Neoteleostei</taxon>
        <taxon>Acanthomorphata</taxon>
        <taxon>Ovalentaria</taxon>
        <taxon>Atherinomorphae</taxon>
        <taxon>Cyprinodontiformes</taxon>
        <taxon>Goodeidae</taxon>
        <taxon>Goodea</taxon>
    </lineage>
</organism>
<feature type="non-terminal residue" evidence="6">
    <location>
        <position position="1"/>
    </location>
</feature>
<dbReference type="InterPro" id="IPR041589">
    <property type="entry name" value="DNAH3_AAA_lid_1"/>
</dbReference>
<dbReference type="InterPro" id="IPR013602">
    <property type="entry name" value="Dynein_heavy_linker"/>
</dbReference>
<evidence type="ECO:0000259" key="5">
    <source>
        <dbReference type="Pfam" id="PF17857"/>
    </source>
</evidence>